<feature type="domain" description="Heterokaryon incompatibility" evidence="1">
    <location>
        <begin position="43"/>
        <end position="211"/>
    </location>
</feature>
<evidence type="ECO:0000313" key="3">
    <source>
        <dbReference type="Proteomes" id="UP000284375"/>
    </source>
</evidence>
<accession>A0A423VYW5</accession>
<dbReference type="InterPro" id="IPR052895">
    <property type="entry name" value="HetReg/Transcr_Mod"/>
</dbReference>
<gene>
    <name evidence="2" type="ORF">VSDG_04982</name>
</gene>
<name>A0A423VYW5_CYTCH</name>
<dbReference type="PANTHER" id="PTHR24148:SF73">
    <property type="entry name" value="HET DOMAIN PROTEIN (AFU_ORTHOLOGUE AFUA_8G01020)"/>
    <property type="match status" value="1"/>
</dbReference>
<dbReference type="EMBL" id="LJZO01000021">
    <property type="protein sequence ID" value="ROV96225.1"/>
    <property type="molecule type" value="Genomic_DNA"/>
</dbReference>
<dbReference type="PANTHER" id="PTHR24148">
    <property type="entry name" value="ANKYRIN REPEAT DOMAIN-CONTAINING PROTEIN 39 HOMOLOG-RELATED"/>
    <property type="match status" value="1"/>
</dbReference>
<protein>
    <recommendedName>
        <fullName evidence="1">Heterokaryon incompatibility domain-containing protein</fullName>
    </recommendedName>
</protein>
<dbReference type="STRING" id="252740.A0A423VYW5"/>
<dbReference type="InterPro" id="IPR010730">
    <property type="entry name" value="HET"/>
</dbReference>
<evidence type="ECO:0000313" key="2">
    <source>
        <dbReference type="EMBL" id="ROV96225.1"/>
    </source>
</evidence>
<sequence length="480" mass="55168">MAYQFQPLKKGREIRLLEIKPPTDPTTSPFSLRIYDLSRLPRYEAISYTWGQPEFSSSITCDGDELPITNNCATMLRYLRLEATKVRRVWIDQICINQNDIPERNDQVLLMTKIYSRAGQVIAWIGECDEAEIRCLDLIAQFRWTDTLRKVAKNYRSRWEGESHDGTSGDIGLDEVPEEVKPWFDKSGWARATLDVIICKPYFRRLWIVQEVTVARRVTLKCGACSLSMRHLYNVCNFLYDIALWGGPERNGVYITNLCKYRQSYAKYGTLDYDGLRRLLSTTKRCLVADNRDKIYALRGICKTLMKHTPLPDYSKSDVEIFIETAKASNIADHGRLTILNGLRSPSHGAGLPTWCPDYGQSDRTGFVMVRSSKRLLEKSKSPGRMPVINGNRLIVRGRIVDSIAAISRQAIWRRDVACLPEAFKLWHSWFPFMESATSSYSGQEPMHRAFWSTLFNDTEDWLEPGSAPNPREAERLGYN</sequence>
<comment type="caution">
    <text evidence="2">The sequence shown here is derived from an EMBL/GenBank/DDBJ whole genome shotgun (WGS) entry which is preliminary data.</text>
</comment>
<dbReference type="Proteomes" id="UP000284375">
    <property type="component" value="Unassembled WGS sequence"/>
</dbReference>
<organism evidence="2 3">
    <name type="scientific">Cytospora chrysosperma</name>
    <name type="common">Cytospora canker fungus</name>
    <name type="synonym">Sphaeria chrysosperma</name>
    <dbReference type="NCBI Taxonomy" id="252740"/>
    <lineage>
        <taxon>Eukaryota</taxon>
        <taxon>Fungi</taxon>
        <taxon>Dikarya</taxon>
        <taxon>Ascomycota</taxon>
        <taxon>Pezizomycotina</taxon>
        <taxon>Sordariomycetes</taxon>
        <taxon>Sordariomycetidae</taxon>
        <taxon>Diaporthales</taxon>
        <taxon>Cytosporaceae</taxon>
        <taxon>Cytospora</taxon>
    </lineage>
</organism>
<proteinExistence type="predicted"/>
<reference evidence="2 3" key="1">
    <citation type="submission" date="2015-09" db="EMBL/GenBank/DDBJ databases">
        <title>Host preference determinants of Valsa canker pathogens revealed by comparative genomics.</title>
        <authorList>
            <person name="Yin Z."/>
            <person name="Huang L."/>
        </authorList>
    </citation>
    <scope>NUCLEOTIDE SEQUENCE [LARGE SCALE GENOMIC DNA]</scope>
    <source>
        <strain evidence="2 3">YSFL</strain>
    </source>
</reference>
<dbReference type="AlphaFoldDB" id="A0A423VYW5"/>
<dbReference type="Pfam" id="PF06985">
    <property type="entry name" value="HET"/>
    <property type="match status" value="1"/>
</dbReference>
<keyword evidence="3" id="KW-1185">Reference proteome</keyword>
<dbReference type="OrthoDB" id="194358at2759"/>
<evidence type="ECO:0000259" key="1">
    <source>
        <dbReference type="Pfam" id="PF06985"/>
    </source>
</evidence>